<dbReference type="SUPFAM" id="SSF56281">
    <property type="entry name" value="Metallo-hydrolase/oxidoreductase"/>
    <property type="match status" value="1"/>
</dbReference>
<comment type="caution">
    <text evidence="2">The sequence shown here is derived from an EMBL/GenBank/DDBJ whole genome shotgun (WGS) entry which is preliminary data.</text>
</comment>
<dbReference type="EMBL" id="JABEMA010000103">
    <property type="protein sequence ID" value="NNH23151.1"/>
    <property type="molecule type" value="Genomic_DNA"/>
</dbReference>
<dbReference type="Pfam" id="PF13483">
    <property type="entry name" value="Lactamase_B_3"/>
    <property type="match status" value="1"/>
</dbReference>
<accession>A0A849BKL0</accession>
<dbReference type="SMART" id="SM00849">
    <property type="entry name" value="Lactamase_B"/>
    <property type="match status" value="1"/>
</dbReference>
<reference evidence="2 3" key="1">
    <citation type="submission" date="2020-05" db="EMBL/GenBank/DDBJ databases">
        <title>MicrobeNet Type strains.</title>
        <authorList>
            <person name="Nicholson A.C."/>
        </authorList>
    </citation>
    <scope>NUCLEOTIDE SEQUENCE [LARGE SCALE GENOMIC DNA]</scope>
    <source>
        <strain evidence="2 3">JCM 14547</strain>
    </source>
</reference>
<name>A0A849BKL0_9ACTN</name>
<organism evidence="2 3">
    <name type="scientific">Pseudokineococcus marinus</name>
    <dbReference type="NCBI Taxonomy" id="351215"/>
    <lineage>
        <taxon>Bacteria</taxon>
        <taxon>Bacillati</taxon>
        <taxon>Actinomycetota</taxon>
        <taxon>Actinomycetes</taxon>
        <taxon>Kineosporiales</taxon>
        <taxon>Kineosporiaceae</taxon>
        <taxon>Pseudokineococcus</taxon>
    </lineage>
</organism>
<dbReference type="InterPro" id="IPR050114">
    <property type="entry name" value="UPF0173_UPF0282_UlaG_hydrolase"/>
</dbReference>
<dbReference type="RefSeq" id="WP_171202978.1">
    <property type="nucleotide sequence ID" value="NZ_BAAANP010000001.1"/>
</dbReference>
<sequence length="220" mass="22593">MRITHLGHSTLLVEAAGARVLLDPGAFTPGWEDVRDLDAVVVTHAHPDHLDPAEGRFEALRAANPRARVLAEPQTAADDRWGAEPLPAGTTTRVAGLPLRAVGGQHALIHEDIPLVGNVGVLLGGEGSGEPVLFHPGDAYGAVPGGVEVLAAPLTAPWTSLKETVAFVRAVSPRVVVPIHDAVVSAAGRGVYLAQLDALGPDGARVLDLAGAGPTEVPTP</sequence>
<evidence type="ECO:0000313" key="3">
    <source>
        <dbReference type="Proteomes" id="UP000555552"/>
    </source>
</evidence>
<proteinExistence type="predicted"/>
<evidence type="ECO:0000259" key="1">
    <source>
        <dbReference type="SMART" id="SM00849"/>
    </source>
</evidence>
<keyword evidence="3" id="KW-1185">Reference proteome</keyword>
<dbReference type="PANTHER" id="PTHR43546:SF3">
    <property type="entry name" value="UPF0173 METAL-DEPENDENT HYDROLASE MJ1163"/>
    <property type="match status" value="1"/>
</dbReference>
<dbReference type="Proteomes" id="UP000555552">
    <property type="component" value="Unassembled WGS sequence"/>
</dbReference>
<protein>
    <submittedName>
        <fullName evidence="2">MBL fold metallo-hydrolase</fullName>
    </submittedName>
</protein>
<dbReference type="Gene3D" id="3.60.15.10">
    <property type="entry name" value="Ribonuclease Z/Hydroxyacylglutathione hydrolase-like"/>
    <property type="match status" value="1"/>
</dbReference>
<dbReference type="InterPro" id="IPR036866">
    <property type="entry name" value="RibonucZ/Hydroxyglut_hydro"/>
</dbReference>
<feature type="domain" description="Metallo-beta-lactamase" evidence="1">
    <location>
        <begin position="7"/>
        <end position="180"/>
    </location>
</feature>
<dbReference type="GO" id="GO:0016787">
    <property type="term" value="F:hydrolase activity"/>
    <property type="evidence" value="ECO:0007669"/>
    <property type="project" value="UniProtKB-KW"/>
</dbReference>
<gene>
    <name evidence="2" type="ORF">HLB09_08615</name>
</gene>
<dbReference type="AlphaFoldDB" id="A0A849BKL0"/>
<evidence type="ECO:0000313" key="2">
    <source>
        <dbReference type="EMBL" id="NNH23151.1"/>
    </source>
</evidence>
<keyword evidence="2" id="KW-0378">Hydrolase</keyword>
<dbReference type="PANTHER" id="PTHR43546">
    <property type="entry name" value="UPF0173 METAL-DEPENDENT HYDROLASE MJ1163-RELATED"/>
    <property type="match status" value="1"/>
</dbReference>
<dbReference type="InterPro" id="IPR001279">
    <property type="entry name" value="Metallo-B-lactamas"/>
</dbReference>